<organism evidence="3 4">
    <name type="scientific">Bacteroides pyogenes F0041</name>
    <dbReference type="NCBI Taxonomy" id="1321819"/>
    <lineage>
        <taxon>Bacteria</taxon>
        <taxon>Pseudomonadati</taxon>
        <taxon>Bacteroidota</taxon>
        <taxon>Bacteroidia</taxon>
        <taxon>Bacteroidales</taxon>
        <taxon>Bacteroidaceae</taxon>
        <taxon>Bacteroides</taxon>
    </lineage>
</organism>
<dbReference type="InterPro" id="IPR025400">
    <property type="entry name" value="Lin1244/Lin1753-like_N"/>
</dbReference>
<dbReference type="HOGENOM" id="CLU_1106561_0_0_10"/>
<feature type="domain" description="Lin1244/Lin1753-like N-terminal" evidence="2">
    <location>
        <begin position="6"/>
        <end position="88"/>
    </location>
</feature>
<evidence type="ECO:0000313" key="3">
    <source>
        <dbReference type="EMBL" id="ERI85143.1"/>
    </source>
</evidence>
<evidence type="ECO:0000259" key="2">
    <source>
        <dbReference type="Pfam" id="PF14297"/>
    </source>
</evidence>
<dbReference type="AlphaFoldDB" id="U2CM49"/>
<dbReference type="RefSeq" id="WP_021645528.1">
    <property type="nucleotide sequence ID" value="NZ_KE993110.1"/>
</dbReference>
<dbReference type="PATRIC" id="fig|1321819.3.peg.1870"/>
<gene>
    <name evidence="3" type="ORF">HMPREF1981_02030</name>
</gene>
<comment type="caution">
    <text evidence="3">The sequence shown here is derived from an EMBL/GenBank/DDBJ whole genome shotgun (WGS) entry which is preliminary data.</text>
</comment>
<reference evidence="3 4" key="1">
    <citation type="submission" date="2013-08" db="EMBL/GenBank/DDBJ databases">
        <authorList>
            <person name="Weinstock G."/>
            <person name="Sodergren E."/>
            <person name="Wylie T."/>
            <person name="Fulton L."/>
            <person name="Fulton R."/>
            <person name="Fronick C."/>
            <person name="O'Laughlin M."/>
            <person name="Godfrey J."/>
            <person name="Miner T."/>
            <person name="Herter B."/>
            <person name="Appelbaum E."/>
            <person name="Cordes M."/>
            <person name="Lek S."/>
            <person name="Wollam A."/>
            <person name="Pepin K.H."/>
            <person name="Palsikar V.B."/>
            <person name="Mitreva M."/>
            <person name="Wilson R.K."/>
        </authorList>
    </citation>
    <scope>NUCLEOTIDE SEQUENCE [LARGE SCALE GENOMIC DNA]</scope>
    <source>
        <strain evidence="3 4">F0041</strain>
    </source>
</reference>
<feature type="compositionally biased region" description="Polar residues" evidence="1">
    <location>
        <begin position="222"/>
        <end position="238"/>
    </location>
</feature>
<evidence type="ECO:0000313" key="4">
    <source>
        <dbReference type="Proteomes" id="UP000016496"/>
    </source>
</evidence>
<dbReference type="OrthoDB" id="1043295at2"/>
<sequence length="238" mass="27660">MKDTFYFQHDYNARNDPKLQDVLIEHGVAGIGVFWCVIEQIYEQGGKLPFKACKSIAFALHIDCKVVESVVNDFDLFQNDGTFFWSSSVLARLNRRKEISERRKKAAETRWKSKETQQEQCNSNANAQQEQCNVYPKERKEKEIKESTSIEVESIGAKAAKRFCPPTLEEVKVYVEEKGYAFFDAERFIDFYTSKGWMVGKNKMKDWQAAVRNWHKSDKVNNGKQAVSSNNNINDEWK</sequence>
<protein>
    <recommendedName>
        <fullName evidence="2">Lin1244/Lin1753-like N-terminal domain-containing protein</fullName>
    </recommendedName>
</protein>
<proteinExistence type="predicted"/>
<dbReference type="EMBL" id="AWSV01000108">
    <property type="protein sequence ID" value="ERI85143.1"/>
    <property type="molecule type" value="Genomic_DNA"/>
</dbReference>
<dbReference type="Proteomes" id="UP000016496">
    <property type="component" value="Unassembled WGS sequence"/>
</dbReference>
<feature type="region of interest" description="Disordered" evidence="1">
    <location>
        <begin position="104"/>
        <end position="127"/>
    </location>
</feature>
<accession>U2CM49</accession>
<feature type="region of interest" description="Disordered" evidence="1">
    <location>
        <begin position="218"/>
        <end position="238"/>
    </location>
</feature>
<name>U2CM49_9BACE</name>
<feature type="compositionally biased region" description="Polar residues" evidence="1">
    <location>
        <begin position="118"/>
        <end position="127"/>
    </location>
</feature>
<dbReference type="Pfam" id="PF14297">
    <property type="entry name" value="Lin1244_N"/>
    <property type="match status" value="1"/>
</dbReference>
<feature type="compositionally biased region" description="Basic and acidic residues" evidence="1">
    <location>
        <begin position="104"/>
        <end position="117"/>
    </location>
</feature>
<evidence type="ECO:0000256" key="1">
    <source>
        <dbReference type="SAM" id="MobiDB-lite"/>
    </source>
</evidence>